<protein>
    <submittedName>
        <fullName evidence="4">Pilus assembly protein</fullName>
    </submittedName>
</protein>
<dbReference type="RefSeq" id="WP_135283538.1">
    <property type="nucleotide sequence ID" value="NZ_SMLL01000001.1"/>
</dbReference>
<dbReference type="EMBL" id="SMLL01000001">
    <property type="protein sequence ID" value="TFZ04656.1"/>
    <property type="molecule type" value="Genomic_DNA"/>
</dbReference>
<dbReference type="InterPro" id="IPR025746">
    <property type="entry name" value="PilX_N_dom"/>
</dbReference>
<keyword evidence="1" id="KW-0472">Membrane</keyword>
<comment type="caution">
    <text evidence="4">The sequence shown here is derived from an EMBL/GenBank/DDBJ whole genome shotgun (WGS) entry which is preliminary data.</text>
</comment>
<dbReference type="Pfam" id="PF14341">
    <property type="entry name" value="PilX_N"/>
    <property type="match status" value="1"/>
</dbReference>
<gene>
    <name evidence="4" type="ORF">EZ242_02590</name>
</gene>
<evidence type="ECO:0000259" key="3">
    <source>
        <dbReference type="Pfam" id="PF14341"/>
    </source>
</evidence>
<evidence type="ECO:0000313" key="4">
    <source>
        <dbReference type="EMBL" id="TFZ04656.1"/>
    </source>
</evidence>
<feature type="domain" description="PilX/PilW C-terminal" evidence="2">
    <location>
        <begin position="106"/>
        <end position="187"/>
    </location>
</feature>
<evidence type="ECO:0000259" key="2">
    <source>
        <dbReference type="Pfam" id="PF13681"/>
    </source>
</evidence>
<feature type="transmembrane region" description="Helical" evidence="1">
    <location>
        <begin position="26"/>
        <end position="49"/>
    </location>
</feature>
<evidence type="ECO:0000313" key="5">
    <source>
        <dbReference type="Proteomes" id="UP000297564"/>
    </source>
</evidence>
<dbReference type="Proteomes" id="UP000297564">
    <property type="component" value="Unassembled WGS sequence"/>
</dbReference>
<keyword evidence="1" id="KW-1133">Transmembrane helix</keyword>
<dbReference type="OrthoDB" id="5801860at2"/>
<keyword evidence="5" id="KW-1185">Reference proteome</keyword>
<evidence type="ECO:0000256" key="1">
    <source>
        <dbReference type="SAM" id="Phobius"/>
    </source>
</evidence>
<organism evidence="4 5">
    <name type="scientific">Ramlibacter rhizophilus</name>
    <dbReference type="NCBI Taxonomy" id="1781167"/>
    <lineage>
        <taxon>Bacteria</taxon>
        <taxon>Pseudomonadati</taxon>
        <taxon>Pseudomonadota</taxon>
        <taxon>Betaproteobacteria</taxon>
        <taxon>Burkholderiales</taxon>
        <taxon>Comamonadaceae</taxon>
        <taxon>Ramlibacter</taxon>
    </lineage>
</organism>
<name>A0A4Z0BZC5_9BURK</name>
<reference evidence="4 5" key="1">
    <citation type="submission" date="2019-03" db="EMBL/GenBank/DDBJ databases">
        <title>Ramlibacter rhizophilus CCTCC AB2015357, whole genome shotgun sequence.</title>
        <authorList>
            <person name="Zhang X."/>
            <person name="Feng G."/>
            <person name="Zhu H."/>
        </authorList>
    </citation>
    <scope>NUCLEOTIDE SEQUENCE [LARGE SCALE GENOMIC DNA]</scope>
    <source>
        <strain evidence="4 5">CCTCC AB2015357</strain>
    </source>
</reference>
<dbReference type="AlphaFoldDB" id="A0A4Z0BZC5"/>
<dbReference type="InterPro" id="IPR025205">
    <property type="entry name" value="PilX/PilW_C"/>
</dbReference>
<feature type="domain" description="Type 4 fimbrial biogenesis protein PilX N-terminal" evidence="3">
    <location>
        <begin position="23"/>
        <end position="73"/>
    </location>
</feature>
<accession>A0A4Z0BZC5</accession>
<keyword evidence="1" id="KW-0812">Transmembrane</keyword>
<dbReference type="Pfam" id="PF13681">
    <property type="entry name" value="PilX"/>
    <property type="match status" value="1"/>
</dbReference>
<proteinExistence type="predicted"/>
<sequence length="189" mass="19928">MHSPGPMIAPHALTARKRRRAQRGMVVIVSLVLLAVMLVLGLASLRLVLHEERMAGQALDRAATFQAAEAALRDVEQRLEQLRPTPAPAGGPCTDVTGAGLSVRACPAPADGSLRWKTAPAAEWSDAQTVGAGALTFTPRYLAEYLGGAFPCGPNPSDPATCKRYRITARAGGTDGRAEVVLESIYATE</sequence>